<dbReference type="STRING" id="196627.cg2778"/>
<accession>Q8NMP5</accession>
<dbReference type="SUPFAM" id="SSF102462">
    <property type="entry name" value="Peptidyl-tRNA hydrolase II"/>
    <property type="match status" value="1"/>
</dbReference>
<dbReference type="InterPro" id="IPR023476">
    <property type="entry name" value="Pep_tRNA_hydro_II_dom_sf"/>
</dbReference>
<dbReference type="BioCyc" id="CORYNE:G18NG-12125-MONOMER"/>
<evidence type="ECO:0000256" key="1">
    <source>
        <dbReference type="ARBA" id="ARBA00013260"/>
    </source>
</evidence>
<keyword evidence="2" id="KW-0378">Hydrolase</keyword>
<dbReference type="InterPro" id="IPR002833">
    <property type="entry name" value="PTH2"/>
</dbReference>
<dbReference type="GO" id="GO:0004045">
    <property type="term" value="F:peptidyl-tRNA hydrolase activity"/>
    <property type="evidence" value="ECO:0007669"/>
    <property type="project" value="UniProtKB-EC"/>
</dbReference>
<dbReference type="KEGG" id="cgl:Cgl2521"/>
<evidence type="ECO:0000256" key="3">
    <source>
        <dbReference type="ARBA" id="ARBA00048707"/>
    </source>
</evidence>
<name>Q8NMP5_CORGL</name>
<gene>
    <name evidence="4" type="ordered locus">Cgl2521</name>
</gene>
<evidence type="ECO:0000313" key="4">
    <source>
        <dbReference type="EMBL" id="BAB99914.1"/>
    </source>
</evidence>
<keyword evidence="5" id="KW-1185">Reference proteome</keyword>
<proteinExistence type="predicted"/>
<dbReference type="PATRIC" id="fig|196627.13.peg.2455"/>
<comment type="catalytic activity">
    <reaction evidence="3">
        <text>an N-acyl-L-alpha-aminoacyl-tRNA + H2O = an N-acyl-L-amino acid + a tRNA + H(+)</text>
        <dbReference type="Rhea" id="RHEA:54448"/>
        <dbReference type="Rhea" id="RHEA-COMP:10123"/>
        <dbReference type="Rhea" id="RHEA-COMP:13883"/>
        <dbReference type="ChEBI" id="CHEBI:15377"/>
        <dbReference type="ChEBI" id="CHEBI:15378"/>
        <dbReference type="ChEBI" id="CHEBI:59874"/>
        <dbReference type="ChEBI" id="CHEBI:78442"/>
        <dbReference type="ChEBI" id="CHEBI:138191"/>
        <dbReference type="EC" id="3.1.1.29"/>
    </reaction>
</comment>
<dbReference type="OrthoDB" id="5184773at2"/>
<evidence type="ECO:0000256" key="2">
    <source>
        <dbReference type="ARBA" id="ARBA00022801"/>
    </source>
</evidence>
<dbReference type="Gene3D" id="3.40.1490.10">
    <property type="entry name" value="Bit1"/>
    <property type="match status" value="1"/>
</dbReference>
<dbReference type="EMBL" id="BA000036">
    <property type="protein sequence ID" value="BAB99914.1"/>
    <property type="molecule type" value="Genomic_DNA"/>
</dbReference>
<reference evidence="5" key="1">
    <citation type="journal article" date="2003" name="Appl. Microbiol. Biotechnol.">
        <title>The Corynebacterium glutamicum genome: features and impacts on biotechnological processes.</title>
        <authorList>
            <person name="Ikeda M."/>
            <person name="Nakagawa S."/>
        </authorList>
    </citation>
    <scope>NUCLEOTIDE SEQUENCE [LARGE SCALE GENOMIC DNA]</scope>
    <source>
        <strain evidence="5">ATCC 13032 / DSM 20300 / BCRC 11384 / JCM 1318 / LMG 3730 / NCIMB 10025</strain>
    </source>
</reference>
<dbReference type="AlphaFoldDB" id="Q8NMP5"/>
<dbReference type="EC" id="3.1.1.29" evidence="1"/>
<protein>
    <recommendedName>
        <fullName evidence="1">peptidyl-tRNA hydrolase</fullName>
        <ecNumber evidence="1">3.1.1.29</ecNumber>
    </recommendedName>
</protein>
<dbReference type="HOGENOM" id="CLU_090594_0_0_11"/>
<dbReference type="eggNOG" id="COG1990">
    <property type="taxonomic scope" value="Bacteria"/>
</dbReference>
<dbReference type="GeneID" id="1020470"/>
<dbReference type="RefSeq" id="WP_227747768.1">
    <property type="nucleotide sequence ID" value="NC_003450.3"/>
</dbReference>
<dbReference type="SMR" id="Q8NMP5"/>
<evidence type="ECO:0000313" key="5">
    <source>
        <dbReference type="Proteomes" id="UP000000582"/>
    </source>
</evidence>
<organism evidence="4 5">
    <name type="scientific">Corynebacterium glutamicum (strain ATCC 13032 / DSM 20300 / JCM 1318 / BCRC 11384 / CCUG 27702 / LMG 3730 / NBRC 12168 / NCIMB 10025 / NRRL B-2784 / 534)</name>
    <dbReference type="NCBI Taxonomy" id="196627"/>
    <lineage>
        <taxon>Bacteria</taxon>
        <taxon>Bacillati</taxon>
        <taxon>Actinomycetota</taxon>
        <taxon>Actinomycetes</taxon>
        <taxon>Mycobacteriales</taxon>
        <taxon>Corynebacteriaceae</taxon>
        <taxon>Corynebacterium</taxon>
    </lineage>
</organism>
<dbReference type="Proteomes" id="UP000000582">
    <property type="component" value="Chromosome"/>
</dbReference>
<sequence length="241" mass="26538">MPKDSLLDAHLLLKARASDGPHSEDPSDPSTVQAMQIALHIPKQNPPRRTDVLEAAARSVVKLCLDERVSTDPDFRAALERWYGHLIRKVSRRARNAAWDRVQDLPGVTVEDDAAKVRAFLPSAVVDVPADIKKLQISGTELPLDEPNPINDEYPVIYIDESLKMTLGKAAAQVGHASMLLAAHQPFEWVEQWEAADFALHVREIPSEEFLRLIESPGAVPVRDGGFTEVAPNTVTVVAIP</sequence>
<dbReference type="Pfam" id="PF01981">
    <property type="entry name" value="PTH2"/>
    <property type="match status" value="1"/>
</dbReference>